<dbReference type="PIRSF" id="PIRSF017250">
    <property type="entry name" value="tRNA_splic_SEN34"/>
    <property type="match status" value="1"/>
</dbReference>
<evidence type="ECO:0000256" key="5">
    <source>
        <dbReference type="ARBA" id="ARBA00022694"/>
    </source>
</evidence>
<sequence length="303" mass="35496">MSDIINLGLLKNNVFIWNANDWLTLRRDHRIIGELVGCLPKHPRQEVLSGLPLLLLPEEVSLLLEKGIARVVKYPYLQQPPSKSLKETFEKYRNTLFIEQEKCLRKEKEKQVTTMMDKIVEGKRRKMLGLETSKKKMRKPLDKEAEEALKNIEVNTTDLFNEQMSKLPKLEKSDALVQTHTAYPWSRKDDFEIINWKYPNTQQEQFRYKTFRNLWERGYYITSGEKFGGDFLAYPGDPIMFHSQFIVQCKNKKEEIPITELIGCCRVGSHVRKTLVFATLSEDNESVTYHSFQWAENNMLEAG</sequence>
<dbReference type="Pfam" id="PF26577">
    <property type="entry name" value="TSEN34_N"/>
    <property type="match status" value="1"/>
</dbReference>
<dbReference type="InterPro" id="IPR006677">
    <property type="entry name" value="tRNA_intron_Endonuc_cat-like"/>
</dbReference>
<dbReference type="PANTHER" id="PTHR13070:SF0">
    <property type="entry name" value="TRNA-SPLICING ENDONUCLEASE SUBUNIT SEN34"/>
    <property type="match status" value="1"/>
</dbReference>
<evidence type="ECO:0000256" key="10">
    <source>
        <dbReference type="PIRNR" id="PIRNR017250"/>
    </source>
</evidence>
<proteinExistence type="inferred from homology"/>
<gene>
    <name evidence="14" type="ORF">KPH14_005016</name>
</gene>
<dbReference type="InterPro" id="IPR016690">
    <property type="entry name" value="TSEN34"/>
</dbReference>
<keyword evidence="6 10" id="KW-0456">Lyase</keyword>
<dbReference type="InterPro" id="IPR059049">
    <property type="entry name" value="TSEN34_N"/>
</dbReference>
<dbReference type="GO" id="GO:0005730">
    <property type="term" value="C:nucleolus"/>
    <property type="evidence" value="ECO:0007669"/>
    <property type="project" value="UniProtKB-SubCell"/>
</dbReference>
<evidence type="ECO:0000256" key="3">
    <source>
        <dbReference type="ARBA" id="ARBA00012573"/>
    </source>
</evidence>
<comment type="caution">
    <text evidence="14">The sequence shown here is derived from an EMBL/GenBank/DDBJ whole genome shotgun (WGS) entry which is preliminary data.</text>
</comment>
<evidence type="ECO:0000259" key="12">
    <source>
        <dbReference type="Pfam" id="PF01974"/>
    </source>
</evidence>
<dbReference type="InterPro" id="IPR006676">
    <property type="entry name" value="tRNA_splic"/>
</dbReference>
<dbReference type="PANTHER" id="PTHR13070">
    <property type="entry name" value="TRNA-SPLICING ENDONUCLEASE SUBUNIT SEN34-RELATED"/>
    <property type="match status" value="1"/>
</dbReference>
<dbReference type="EC" id="4.6.1.16" evidence="3 10"/>
<dbReference type="EMBL" id="JAIFRP010000031">
    <property type="protein sequence ID" value="KAK2582749.1"/>
    <property type="molecule type" value="Genomic_DNA"/>
</dbReference>
<dbReference type="GO" id="GO:0000379">
    <property type="term" value="P:tRNA-type intron splice site recognition and cleavage"/>
    <property type="evidence" value="ECO:0007669"/>
    <property type="project" value="UniProtKB-UniRule"/>
</dbReference>
<keyword evidence="5 10" id="KW-0819">tRNA processing</keyword>
<dbReference type="GO" id="GO:0003676">
    <property type="term" value="F:nucleic acid binding"/>
    <property type="evidence" value="ECO:0007669"/>
    <property type="project" value="InterPro"/>
</dbReference>
<evidence type="ECO:0000256" key="2">
    <source>
        <dbReference type="ARBA" id="ARBA00008078"/>
    </source>
</evidence>
<accession>A0AAD9RN12</accession>
<evidence type="ECO:0000259" key="13">
    <source>
        <dbReference type="Pfam" id="PF26577"/>
    </source>
</evidence>
<dbReference type="AlphaFoldDB" id="A0AAD9RN12"/>
<dbReference type="FunFam" id="3.40.1350.10:FF:000002">
    <property type="entry name" value="tRNA-splicing endonuclease subunit Sen34"/>
    <property type="match status" value="1"/>
</dbReference>
<dbReference type="Proteomes" id="UP001258017">
    <property type="component" value="Unassembled WGS sequence"/>
</dbReference>
<dbReference type="CDD" id="cd22363">
    <property type="entry name" value="tRNA-intron_lyase_C"/>
    <property type="match status" value="1"/>
</dbReference>
<protein>
    <recommendedName>
        <fullName evidence="9 10">tRNA-splicing endonuclease subunit Sen34</fullName>
        <ecNumber evidence="3 10">4.6.1.16</ecNumber>
    </recommendedName>
</protein>
<evidence type="ECO:0000313" key="15">
    <source>
        <dbReference type="Proteomes" id="UP001258017"/>
    </source>
</evidence>
<dbReference type="SUPFAM" id="SSF53032">
    <property type="entry name" value="tRNA-intron endonuclease catalytic domain-like"/>
    <property type="match status" value="1"/>
</dbReference>
<feature type="active site" evidence="11">
    <location>
        <position position="242"/>
    </location>
</feature>
<reference evidence="14" key="2">
    <citation type="journal article" date="2023" name="Commun. Biol.">
        <title>Intrasexual cuticular hydrocarbon dimorphism in a wasp sheds light on hydrocarbon biosynthesis genes in Hymenoptera.</title>
        <authorList>
            <person name="Moris V.C."/>
            <person name="Podsiadlowski L."/>
            <person name="Martin S."/>
            <person name="Oeyen J.P."/>
            <person name="Donath A."/>
            <person name="Petersen M."/>
            <person name="Wilbrandt J."/>
            <person name="Misof B."/>
            <person name="Liedtke D."/>
            <person name="Thamm M."/>
            <person name="Scheiner R."/>
            <person name="Schmitt T."/>
            <person name="Niehuis O."/>
        </authorList>
    </citation>
    <scope>NUCLEOTIDE SEQUENCE</scope>
    <source>
        <strain evidence="14">GBR_01_08_01A</strain>
    </source>
</reference>
<name>A0AAD9RN12_9HYME</name>
<evidence type="ECO:0000256" key="8">
    <source>
        <dbReference type="ARBA" id="ARBA00064779"/>
    </source>
</evidence>
<comment type="similarity">
    <text evidence="2 10">Belongs to the tRNA-intron endonuclease family.</text>
</comment>
<dbReference type="InterPro" id="IPR036167">
    <property type="entry name" value="tRNA_intron_Endo_cat-like_sf"/>
</dbReference>
<evidence type="ECO:0000256" key="4">
    <source>
        <dbReference type="ARBA" id="ARBA00022664"/>
    </source>
</evidence>
<evidence type="ECO:0000256" key="6">
    <source>
        <dbReference type="ARBA" id="ARBA00023239"/>
    </source>
</evidence>
<comment type="subunit">
    <text evidence="8">tRNA splicing endonuclease is a heterotetramer composed of TSEN2, TSEN15, TSEN34/LENG5 and TSEN54. tRNA splicing endonuclease complex also contains proteins of the pre-mRNA 3'-end processing machinery such as CLP1, CPSF1, CPSF4 and CSTF2.</text>
</comment>
<keyword evidence="4" id="KW-0507">mRNA processing</keyword>
<evidence type="ECO:0000313" key="14">
    <source>
        <dbReference type="EMBL" id="KAK2582749.1"/>
    </source>
</evidence>
<dbReference type="Gene3D" id="3.40.1350.10">
    <property type="match status" value="1"/>
</dbReference>
<comment type="subcellular location">
    <subcellularLocation>
        <location evidence="1">Nucleus</location>
        <location evidence="1">Nucleolus</location>
    </subcellularLocation>
</comment>
<reference evidence="14" key="1">
    <citation type="submission" date="2021-08" db="EMBL/GenBank/DDBJ databases">
        <authorList>
            <person name="Misof B."/>
            <person name="Oliver O."/>
            <person name="Podsiadlowski L."/>
            <person name="Donath A."/>
            <person name="Peters R."/>
            <person name="Mayer C."/>
            <person name="Rust J."/>
            <person name="Gunkel S."/>
            <person name="Lesny P."/>
            <person name="Martin S."/>
            <person name="Oeyen J.P."/>
            <person name="Petersen M."/>
            <person name="Panagiotis P."/>
            <person name="Wilbrandt J."/>
            <person name="Tanja T."/>
        </authorList>
    </citation>
    <scope>NUCLEOTIDE SEQUENCE</scope>
    <source>
        <strain evidence="14">GBR_01_08_01A</strain>
        <tissue evidence="14">Thorax + abdomen</tissue>
    </source>
</reference>
<evidence type="ECO:0000256" key="11">
    <source>
        <dbReference type="PIRSR" id="PIRSR017250-50"/>
    </source>
</evidence>
<keyword evidence="15" id="KW-1185">Reference proteome</keyword>
<dbReference type="InterPro" id="IPR011856">
    <property type="entry name" value="tRNA_endonuc-like_dom_sf"/>
</dbReference>
<comment type="function">
    <text evidence="10">Constitutes one of the two catalytic subunit of the tRNA-splicing endonuclease complex, a complex responsible for identification and cleavage of the splice sites in pre-tRNA. It cleaves pre-tRNA at the 5'- and 3'-splice sites to release the intron. The products are an intron and two tRNA half-molecules bearing 2',3'-cyclic phosphate and 5'-OH termini. There are no conserved sequences at the splice sites, but the intron is invariably located at the same site in the gene, placing the splice sites an invariant distance from the constant structural features of the tRNA body.</text>
</comment>
<dbReference type="NCBIfam" id="TIGR00324">
    <property type="entry name" value="endA"/>
    <property type="match status" value="1"/>
</dbReference>
<organism evidence="14 15">
    <name type="scientific">Odynerus spinipes</name>
    <dbReference type="NCBI Taxonomy" id="1348599"/>
    <lineage>
        <taxon>Eukaryota</taxon>
        <taxon>Metazoa</taxon>
        <taxon>Ecdysozoa</taxon>
        <taxon>Arthropoda</taxon>
        <taxon>Hexapoda</taxon>
        <taxon>Insecta</taxon>
        <taxon>Pterygota</taxon>
        <taxon>Neoptera</taxon>
        <taxon>Endopterygota</taxon>
        <taxon>Hymenoptera</taxon>
        <taxon>Apocrita</taxon>
        <taxon>Aculeata</taxon>
        <taxon>Vespoidea</taxon>
        <taxon>Vespidae</taxon>
        <taxon>Eumeninae</taxon>
        <taxon>Odynerus</taxon>
    </lineage>
</organism>
<feature type="active site" evidence="11">
    <location>
        <position position="234"/>
    </location>
</feature>
<dbReference type="GO" id="GO:0000213">
    <property type="term" value="F:tRNA-intron lyase activity"/>
    <property type="evidence" value="ECO:0007669"/>
    <property type="project" value="UniProtKB-UniRule"/>
</dbReference>
<evidence type="ECO:0000256" key="9">
    <source>
        <dbReference type="ARBA" id="ARBA00070870"/>
    </source>
</evidence>
<dbReference type="Pfam" id="PF01974">
    <property type="entry name" value="tRNA_int_endo"/>
    <property type="match status" value="1"/>
</dbReference>
<feature type="active site" evidence="11">
    <location>
        <position position="273"/>
    </location>
</feature>
<dbReference type="GO" id="GO:0006397">
    <property type="term" value="P:mRNA processing"/>
    <property type="evidence" value="ECO:0007669"/>
    <property type="project" value="UniProtKB-KW"/>
</dbReference>
<dbReference type="GO" id="GO:0000214">
    <property type="term" value="C:tRNA-intron endonuclease complex"/>
    <property type="evidence" value="ECO:0007669"/>
    <property type="project" value="UniProtKB-UniRule"/>
</dbReference>
<evidence type="ECO:0000256" key="1">
    <source>
        <dbReference type="ARBA" id="ARBA00004604"/>
    </source>
</evidence>
<evidence type="ECO:0000256" key="7">
    <source>
        <dbReference type="ARBA" id="ARBA00023242"/>
    </source>
</evidence>
<feature type="domain" description="tRNA intron endonuclease catalytic" evidence="12">
    <location>
        <begin position="207"/>
        <end position="289"/>
    </location>
</feature>
<feature type="domain" description="TSEN34 N-terminal" evidence="13">
    <location>
        <begin position="6"/>
        <end position="73"/>
    </location>
</feature>
<keyword evidence="7" id="KW-0539">Nucleus</keyword>